<reference evidence="3" key="5">
    <citation type="journal article" date="2021" name="G3 (Bethesda)">
        <title>Aegilops tauschii genome assembly Aet v5.0 features greater sequence contiguity and improved annotation.</title>
        <authorList>
            <person name="Wang L."/>
            <person name="Zhu T."/>
            <person name="Rodriguez J.C."/>
            <person name="Deal K.R."/>
            <person name="Dubcovsky J."/>
            <person name="McGuire P.E."/>
            <person name="Lux T."/>
            <person name="Spannagl M."/>
            <person name="Mayer K.F.X."/>
            <person name="Baldrich P."/>
            <person name="Meyers B.C."/>
            <person name="Huo N."/>
            <person name="Gu Y.Q."/>
            <person name="Zhou H."/>
            <person name="Devos K.M."/>
            <person name="Bennetzen J.L."/>
            <person name="Unver T."/>
            <person name="Budak H."/>
            <person name="Gulick P.J."/>
            <person name="Galiba G."/>
            <person name="Kalapos B."/>
            <person name="Nelson D.R."/>
            <person name="Li P."/>
            <person name="You F.M."/>
            <person name="Luo M.C."/>
            <person name="Dvorak J."/>
        </authorList>
    </citation>
    <scope>NUCLEOTIDE SEQUENCE [LARGE SCALE GENOMIC DNA]</scope>
    <source>
        <strain evidence="3">cv. AL8/78</strain>
    </source>
</reference>
<dbReference type="Gene3D" id="2.120.10.80">
    <property type="entry name" value="Kelch-type beta propeller"/>
    <property type="match status" value="1"/>
</dbReference>
<dbReference type="Pfam" id="PF01344">
    <property type="entry name" value="Kelch_1"/>
    <property type="match status" value="1"/>
</dbReference>
<reference evidence="3" key="3">
    <citation type="journal article" date="2017" name="Nature">
        <title>Genome sequence of the progenitor of the wheat D genome Aegilops tauschii.</title>
        <authorList>
            <person name="Luo M.C."/>
            <person name="Gu Y.Q."/>
            <person name="Puiu D."/>
            <person name="Wang H."/>
            <person name="Twardziok S.O."/>
            <person name="Deal K.R."/>
            <person name="Huo N."/>
            <person name="Zhu T."/>
            <person name="Wang L."/>
            <person name="Wang Y."/>
            <person name="McGuire P.E."/>
            <person name="Liu S."/>
            <person name="Long H."/>
            <person name="Ramasamy R.K."/>
            <person name="Rodriguez J.C."/>
            <person name="Van S.L."/>
            <person name="Yuan L."/>
            <person name="Wang Z."/>
            <person name="Xia Z."/>
            <person name="Xiao L."/>
            <person name="Anderson O.D."/>
            <person name="Ouyang S."/>
            <person name="Liang Y."/>
            <person name="Zimin A.V."/>
            <person name="Pertea G."/>
            <person name="Qi P."/>
            <person name="Bennetzen J.L."/>
            <person name="Dai X."/>
            <person name="Dawson M.W."/>
            <person name="Muller H.G."/>
            <person name="Kugler K."/>
            <person name="Rivarola-Duarte L."/>
            <person name="Spannagl M."/>
            <person name="Mayer K.F.X."/>
            <person name="Lu F.H."/>
            <person name="Bevan M.W."/>
            <person name="Leroy P."/>
            <person name="Li P."/>
            <person name="You F.M."/>
            <person name="Sun Q."/>
            <person name="Liu Z."/>
            <person name="Lyons E."/>
            <person name="Wicker T."/>
            <person name="Salzberg S.L."/>
            <person name="Devos K.M."/>
            <person name="Dvorak J."/>
        </authorList>
    </citation>
    <scope>NUCLEOTIDE SEQUENCE [LARGE SCALE GENOMIC DNA]</scope>
    <source>
        <strain evidence="3">cv. AL8/78</strain>
    </source>
</reference>
<dbReference type="EnsemblPlants" id="AET5Gv20267500.36">
    <property type="protein sequence ID" value="AET5Gv20267500.36"/>
    <property type="gene ID" value="AET5Gv20267500"/>
</dbReference>
<dbReference type="Proteomes" id="UP000015105">
    <property type="component" value="Chromosome 5D"/>
</dbReference>
<sequence>WDSTTPKVLPSPIRSTSKLPACKGHCMVSWGNSVILVGGRSEPATDRLSVWSFNTETEIWSLMEAKGDIPVSY</sequence>
<keyword evidence="2" id="KW-0677">Repeat</keyword>
<keyword evidence="1" id="KW-0880">Kelch repeat</keyword>
<dbReference type="SUPFAM" id="SSF117281">
    <property type="entry name" value="Kelch motif"/>
    <property type="match status" value="1"/>
</dbReference>
<reference evidence="4" key="2">
    <citation type="journal article" date="2017" name="Nat. Plants">
        <title>The Aegilops tauschii genome reveals multiple impacts of transposons.</title>
        <authorList>
            <person name="Zhao G."/>
            <person name="Zou C."/>
            <person name="Li K."/>
            <person name="Wang K."/>
            <person name="Li T."/>
            <person name="Gao L."/>
            <person name="Zhang X."/>
            <person name="Wang H."/>
            <person name="Yang Z."/>
            <person name="Liu X."/>
            <person name="Jiang W."/>
            <person name="Mao L."/>
            <person name="Kong X."/>
            <person name="Jiao Y."/>
            <person name="Jia J."/>
        </authorList>
    </citation>
    <scope>NUCLEOTIDE SEQUENCE [LARGE SCALE GENOMIC DNA]</scope>
    <source>
        <strain evidence="4">cv. AL8/78</strain>
    </source>
</reference>
<evidence type="ECO:0000256" key="2">
    <source>
        <dbReference type="ARBA" id="ARBA00022737"/>
    </source>
</evidence>
<proteinExistence type="predicted"/>
<protein>
    <submittedName>
        <fullName evidence="3">Uncharacterized protein</fullName>
    </submittedName>
</protein>
<name>A0A453K2L1_AEGTS</name>
<dbReference type="PANTHER" id="PTHR46093">
    <property type="entry name" value="ACYL-COA-BINDING DOMAIN-CONTAINING PROTEIN 5"/>
    <property type="match status" value="1"/>
</dbReference>
<evidence type="ECO:0000313" key="3">
    <source>
        <dbReference type="EnsemblPlants" id="AET5Gv20267500.36"/>
    </source>
</evidence>
<evidence type="ECO:0000313" key="4">
    <source>
        <dbReference type="Proteomes" id="UP000015105"/>
    </source>
</evidence>
<keyword evidence="4" id="KW-1185">Reference proteome</keyword>
<dbReference type="AlphaFoldDB" id="A0A453K2L1"/>
<accession>A0A453K2L1</accession>
<dbReference type="PANTHER" id="PTHR46093:SF8">
    <property type="entry name" value="KELCH MOTIF FAMILY PROTEIN, EXPRESSED"/>
    <property type="match status" value="1"/>
</dbReference>
<dbReference type="InterPro" id="IPR015915">
    <property type="entry name" value="Kelch-typ_b-propeller"/>
</dbReference>
<reference evidence="4" key="1">
    <citation type="journal article" date="2014" name="Science">
        <title>Ancient hybridizations among the ancestral genomes of bread wheat.</title>
        <authorList>
            <consortium name="International Wheat Genome Sequencing Consortium,"/>
            <person name="Marcussen T."/>
            <person name="Sandve S.R."/>
            <person name="Heier L."/>
            <person name="Spannagl M."/>
            <person name="Pfeifer M."/>
            <person name="Jakobsen K.S."/>
            <person name="Wulff B.B."/>
            <person name="Steuernagel B."/>
            <person name="Mayer K.F."/>
            <person name="Olsen O.A."/>
        </authorList>
    </citation>
    <scope>NUCLEOTIDE SEQUENCE [LARGE SCALE GENOMIC DNA]</scope>
    <source>
        <strain evidence="4">cv. AL8/78</strain>
    </source>
</reference>
<dbReference type="InterPro" id="IPR006652">
    <property type="entry name" value="Kelch_1"/>
</dbReference>
<organism evidence="3 4">
    <name type="scientific">Aegilops tauschii subsp. strangulata</name>
    <name type="common">Goatgrass</name>
    <dbReference type="NCBI Taxonomy" id="200361"/>
    <lineage>
        <taxon>Eukaryota</taxon>
        <taxon>Viridiplantae</taxon>
        <taxon>Streptophyta</taxon>
        <taxon>Embryophyta</taxon>
        <taxon>Tracheophyta</taxon>
        <taxon>Spermatophyta</taxon>
        <taxon>Magnoliopsida</taxon>
        <taxon>Liliopsida</taxon>
        <taxon>Poales</taxon>
        <taxon>Poaceae</taxon>
        <taxon>BOP clade</taxon>
        <taxon>Pooideae</taxon>
        <taxon>Triticodae</taxon>
        <taxon>Triticeae</taxon>
        <taxon>Triticinae</taxon>
        <taxon>Aegilops</taxon>
    </lineage>
</organism>
<reference evidence="3" key="4">
    <citation type="submission" date="2019-03" db="UniProtKB">
        <authorList>
            <consortium name="EnsemblPlants"/>
        </authorList>
    </citation>
    <scope>IDENTIFICATION</scope>
</reference>
<evidence type="ECO:0000256" key="1">
    <source>
        <dbReference type="ARBA" id="ARBA00022441"/>
    </source>
</evidence>
<dbReference type="Gramene" id="AET5Gv20267500.36">
    <property type="protein sequence ID" value="AET5Gv20267500.36"/>
    <property type="gene ID" value="AET5Gv20267500"/>
</dbReference>